<dbReference type="SUPFAM" id="SSF56973">
    <property type="entry name" value="Aerolisin/ETX pore-forming domain"/>
    <property type="match status" value="1"/>
</dbReference>
<name>A0A934I618_9MICO</name>
<comment type="caution">
    <text evidence="1">The sequence shown here is derived from an EMBL/GenBank/DDBJ whole genome shotgun (WGS) entry which is preliminary data.</text>
</comment>
<accession>A0A934I618</accession>
<evidence type="ECO:0000313" key="2">
    <source>
        <dbReference type="Proteomes" id="UP000602087"/>
    </source>
</evidence>
<dbReference type="AlphaFoldDB" id="A0A934I618"/>
<reference evidence="1" key="1">
    <citation type="submission" date="2020-12" db="EMBL/GenBank/DDBJ databases">
        <title>Sanguibacter suaedae sp. nov., isolated from Suaeda aralocaspica.</title>
        <authorList>
            <person name="Ma Q."/>
        </authorList>
    </citation>
    <scope>NUCLEOTIDE SEQUENCE</scope>
    <source>
        <strain evidence="1">YZGR15</strain>
    </source>
</reference>
<sequence>MPIPRRKIPAQLATATPTELTVDDLKRQLTDIGLTCPDSAEDKLQEYITEVESQLQRGSTETLAILRPATDPTRLAAGLGALHEDWEKSSEGNWTPDATGFGYGPDLEYIQFPTHFDWLAANNPRFAGVANSPPTYTGDFDSVSAVKMLFVNVALDASSTLVKGLDKASMQSVLSNAISPLSDANAKNYEPGPDTRVIFLVENYDPSTQEADAIGVLTIWWDLKIHDYKKKSKDDPKHRTSLEVRARSVLYSSVEELKADVLAVETHFKSNAFMMIPKPTTEVTIFEKRPPATRDTFVHSLPKVATEDSLQAIVLFAPNLQNVGCIDNTASPTTTTYSKSITSGFTFSTTQTLGAEAAFEATVLVAKVNFKVTFSISFTEQWSEETTETFSFSVPPGEKAFTYQGYLLAQILTFDAATGTYSYGKPARFVTNILTTSAEPLVDPT</sequence>
<proteinExistence type="predicted"/>
<evidence type="ECO:0000313" key="1">
    <source>
        <dbReference type="EMBL" id="MBI9115908.1"/>
    </source>
</evidence>
<dbReference type="Gene3D" id="2.170.15.10">
    <property type="entry name" value="Proaerolysin, chain A, domain 3"/>
    <property type="match status" value="1"/>
</dbReference>
<dbReference type="EMBL" id="JAEINH010000012">
    <property type="protein sequence ID" value="MBI9115908.1"/>
    <property type="molecule type" value="Genomic_DNA"/>
</dbReference>
<organism evidence="1 2">
    <name type="scientific">Sanguibacter suaedae</name>
    <dbReference type="NCBI Taxonomy" id="2795737"/>
    <lineage>
        <taxon>Bacteria</taxon>
        <taxon>Bacillati</taxon>
        <taxon>Actinomycetota</taxon>
        <taxon>Actinomycetes</taxon>
        <taxon>Micrococcales</taxon>
        <taxon>Sanguibacteraceae</taxon>
        <taxon>Sanguibacter</taxon>
    </lineage>
</organism>
<dbReference type="RefSeq" id="WP_198734479.1">
    <property type="nucleotide sequence ID" value="NZ_JAEINH010000012.1"/>
</dbReference>
<keyword evidence="2" id="KW-1185">Reference proteome</keyword>
<dbReference type="Proteomes" id="UP000602087">
    <property type="component" value="Unassembled WGS sequence"/>
</dbReference>
<gene>
    <name evidence="1" type="ORF">JAV76_12875</name>
</gene>
<protein>
    <submittedName>
        <fullName evidence="1">Uncharacterized protein</fullName>
    </submittedName>
</protein>